<organism evidence="2 3">
    <name type="scientific">Umbra pygmaea</name>
    <name type="common">Eastern mudminnow</name>
    <dbReference type="NCBI Taxonomy" id="75934"/>
    <lineage>
        <taxon>Eukaryota</taxon>
        <taxon>Metazoa</taxon>
        <taxon>Chordata</taxon>
        <taxon>Craniata</taxon>
        <taxon>Vertebrata</taxon>
        <taxon>Euteleostomi</taxon>
        <taxon>Actinopterygii</taxon>
        <taxon>Neopterygii</taxon>
        <taxon>Teleostei</taxon>
        <taxon>Protacanthopterygii</taxon>
        <taxon>Esociformes</taxon>
        <taxon>Umbridae</taxon>
        <taxon>Umbra</taxon>
    </lineage>
</organism>
<dbReference type="PANTHER" id="PTHR16049:SF8">
    <property type="entry name" value="IQ DOMAIN-CONTAINING PROTEIN C"/>
    <property type="match status" value="1"/>
</dbReference>
<reference evidence="2 3" key="1">
    <citation type="submission" date="2024-06" db="EMBL/GenBank/DDBJ databases">
        <authorList>
            <person name="Pan Q."/>
            <person name="Wen M."/>
            <person name="Jouanno E."/>
            <person name="Zahm M."/>
            <person name="Klopp C."/>
            <person name="Cabau C."/>
            <person name="Louis A."/>
            <person name="Berthelot C."/>
            <person name="Parey E."/>
            <person name="Roest Crollius H."/>
            <person name="Montfort J."/>
            <person name="Robinson-Rechavi M."/>
            <person name="Bouchez O."/>
            <person name="Lampietro C."/>
            <person name="Lopez Roques C."/>
            <person name="Donnadieu C."/>
            <person name="Postlethwait J."/>
            <person name="Bobe J."/>
            <person name="Verreycken H."/>
            <person name="Guiguen Y."/>
        </authorList>
    </citation>
    <scope>NUCLEOTIDE SEQUENCE [LARGE SCALE GENOMIC DNA]</scope>
    <source>
        <strain evidence="2">Up_M1</strain>
        <tissue evidence="2">Testis</tissue>
    </source>
</reference>
<sequence>MKSRFISREYYVTIVMEGSEWLNTFTHFQAHARGYLVRKEVKSACSEFEDIVRSIDGDVTHMDWKGHVIPRPHFKDIDGPLQKCGAFTKKAAQNQGARDPAMEQPGETEAGLLTVDRMEPERDSQGQASASGGEEDVKGNVEQPDGGGLRDSIGDETNVWSSLVLDSSCSHFHKGSKQRRTLAQDVPQTPEGLKLHRNSLAMEMLWLQQAIASRKKYLSLKERLNMS</sequence>
<evidence type="ECO:0000256" key="1">
    <source>
        <dbReference type="SAM" id="MobiDB-lite"/>
    </source>
</evidence>
<name>A0ABD0WEU1_UMBPY</name>
<keyword evidence="3" id="KW-1185">Reference proteome</keyword>
<gene>
    <name evidence="2" type="ORF">UPYG_G00229640</name>
</gene>
<comment type="caution">
    <text evidence="2">The sequence shown here is derived from an EMBL/GenBank/DDBJ whole genome shotgun (WGS) entry which is preliminary data.</text>
</comment>
<dbReference type="PANTHER" id="PTHR16049">
    <property type="entry name" value="IQ DOMAIN-CONTAINING PROTEIN C"/>
    <property type="match status" value="1"/>
</dbReference>
<dbReference type="InterPro" id="IPR042506">
    <property type="entry name" value="IQCC"/>
</dbReference>
<proteinExistence type="predicted"/>
<dbReference type="AlphaFoldDB" id="A0ABD0WEU1"/>
<dbReference type="Proteomes" id="UP001557470">
    <property type="component" value="Unassembled WGS sequence"/>
</dbReference>
<dbReference type="PROSITE" id="PS50096">
    <property type="entry name" value="IQ"/>
    <property type="match status" value="1"/>
</dbReference>
<dbReference type="EMBL" id="JAGEUA010000007">
    <property type="protein sequence ID" value="KAL0969601.1"/>
    <property type="molecule type" value="Genomic_DNA"/>
</dbReference>
<feature type="region of interest" description="Disordered" evidence="1">
    <location>
        <begin position="119"/>
        <end position="154"/>
    </location>
</feature>
<evidence type="ECO:0008006" key="4">
    <source>
        <dbReference type="Google" id="ProtNLM"/>
    </source>
</evidence>
<accession>A0ABD0WEU1</accession>
<protein>
    <recommendedName>
        <fullName evidence="4">IQ domain-containing protein C</fullName>
    </recommendedName>
</protein>
<evidence type="ECO:0000313" key="3">
    <source>
        <dbReference type="Proteomes" id="UP001557470"/>
    </source>
</evidence>
<evidence type="ECO:0000313" key="2">
    <source>
        <dbReference type="EMBL" id="KAL0969601.1"/>
    </source>
</evidence>